<dbReference type="InterPro" id="IPR032752">
    <property type="entry name" value="DC-UbP/UBTD2_N"/>
</dbReference>
<reference evidence="2 3" key="1">
    <citation type="journal article" date="2020" name="J. Phycol.">
        <title>Comparative genome analysis reveals Cyanidiococcus gen. nov., a new extremophilic red algal genus sister to Cyanidioschyzon (Cyanidioschyzonaceae, Rhodophyta).</title>
        <authorList>
            <person name="Liu S.-L."/>
            <person name="Chiang Y.-R."/>
            <person name="Yoon H.S."/>
            <person name="Fu H.-Y."/>
        </authorList>
    </citation>
    <scope>NUCLEOTIDE SEQUENCE [LARGE SCALE GENOMIC DNA]</scope>
    <source>
        <strain evidence="2 3">THAL066</strain>
    </source>
</reference>
<feature type="domain" description="DC-UbP/UBTD2 N-terminal" evidence="1">
    <location>
        <begin position="19"/>
        <end position="83"/>
    </location>
</feature>
<evidence type="ECO:0000313" key="2">
    <source>
        <dbReference type="EMBL" id="KAF6004808.1"/>
    </source>
</evidence>
<comment type="caution">
    <text evidence="2">The sequence shown here is derived from an EMBL/GenBank/DDBJ whole genome shotgun (WGS) entry which is preliminary data.</text>
</comment>
<dbReference type="InterPro" id="IPR038169">
    <property type="entry name" value="DC-UbP/UBTD2_N_sf"/>
</dbReference>
<dbReference type="InterPro" id="IPR039869">
    <property type="entry name" value="UBTD1/2"/>
</dbReference>
<proteinExistence type="predicted"/>
<evidence type="ECO:0000259" key="1">
    <source>
        <dbReference type="Pfam" id="PF16455"/>
    </source>
</evidence>
<keyword evidence="3" id="KW-1185">Reference proteome</keyword>
<name>A0A7J7IP62_9RHOD</name>
<organism evidence="2 3">
    <name type="scientific">Cyanidiococcus yangmingshanensis</name>
    <dbReference type="NCBI Taxonomy" id="2690220"/>
    <lineage>
        <taxon>Eukaryota</taxon>
        <taxon>Rhodophyta</taxon>
        <taxon>Bangiophyceae</taxon>
        <taxon>Cyanidiales</taxon>
        <taxon>Cyanidiaceae</taxon>
        <taxon>Cyanidiococcus</taxon>
    </lineage>
</organism>
<dbReference type="Gene3D" id="1.20.225.20">
    <property type="entry name" value="Ub domain-containing protein, DC-UbP/UBTD2, N-terminal domain"/>
    <property type="match status" value="1"/>
</dbReference>
<gene>
    <name evidence="2" type="ORF">F1559_002189</name>
</gene>
<protein>
    <recommendedName>
        <fullName evidence="1">DC-UbP/UBTD2 N-terminal domain-containing protein</fullName>
    </recommendedName>
</protein>
<dbReference type="AlphaFoldDB" id="A0A7J7IP62"/>
<dbReference type="Pfam" id="PF16455">
    <property type="entry name" value="UBD"/>
    <property type="match status" value="1"/>
</dbReference>
<accession>A0A7J7IP62</accession>
<sequence length="120" mass="13409">MRPDKKDYRAPGFWPGGKIGKPKRFETPVPLTRAQLLRLRNEFYETRTEGHLEVWAAIRSAAHSQESGDDELAYAIIQAAGILPAEVGSAGEGLGERIAPSEQGRRVPIRYILWLRLATI</sequence>
<dbReference type="EMBL" id="VWRR01000002">
    <property type="protein sequence ID" value="KAF6004808.1"/>
    <property type="molecule type" value="Genomic_DNA"/>
</dbReference>
<dbReference type="OrthoDB" id="1640476at2759"/>
<dbReference type="Proteomes" id="UP000530660">
    <property type="component" value="Unassembled WGS sequence"/>
</dbReference>
<evidence type="ECO:0000313" key="3">
    <source>
        <dbReference type="Proteomes" id="UP000530660"/>
    </source>
</evidence>
<dbReference type="PANTHER" id="PTHR13609">
    <property type="entry name" value="UBIQUITIN DOMAIN CONTAINING 1 PROTEIN-RELATED"/>
    <property type="match status" value="1"/>
</dbReference>